<gene>
    <name evidence="1" type="ORF">PoB_005276200</name>
</gene>
<keyword evidence="2" id="KW-1185">Reference proteome</keyword>
<protein>
    <submittedName>
        <fullName evidence="1">Uncharacterized protein</fullName>
    </submittedName>
</protein>
<dbReference type="EMBL" id="BLXT01005798">
    <property type="protein sequence ID" value="GFO26257.1"/>
    <property type="molecule type" value="Genomic_DNA"/>
</dbReference>
<comment type="caution">
    <text evidence="1">The sequence shown here is derived from an EMBL/GenBank/DDBJ whole genome shotgun (WGS) entry which is preliminary data.</text>
</comment>
<name>A0AAV4C4G4_9GAST</name>
<evidence type="ECO:0000313" key="2">
    <source>
        <dbReference type="Proteomes" id="UP000735302"/>
    </source>
</evidence>
<dbReference type="AlphaFoldDB" id="A0AAV4C4G4"/>
<accession>A0AAV4C4G4</accession>
<proteinExistence type="predicted"/>
<reference evidence="1 2" key="1">
    <citation type="journal article" date="2021" name="Elife">
        <title>Chloroplast acquisition without the gene transfer in kleptoplastic sea slugs, Plakobranchus ocellatus.</title>
        <authorList>
            <person name="Maeda T."/>
            <person name="Takahashi S."/>
            <person name="Yoshida T."/>
            <person name="Shimamura S."/>
            <person name="Takaki Y."/>
            <person name="Nagai Y."/>
            <person name="Toyoda A."/>
            <person name="Suzuki Y."/>
            <person name="Arimoto A."/>
            <person name="Ishii H."/>
            <person name="Satoh N."/>
            <person name="Nishiyama T."/>
            <person name="Hasebe M."/>
            <person name="Maruyama T."/>
            <person name="Minagawa J."/>
            <person name="Obokata J."/>
            <person name="Shigenobu S."/>
        </authorList>
    </citation>
    <scope>NUCLEOTIDE SEQUENCE [LARGE SCALE GENOMIC DNA]</scope>
</reference>
<sequence length="90" mass="10571">MRLSSVKMNSHELSLTLGHVQRLAPADNPMIGYNPRLIDTWCRTKRWRRTGHQMLIKSIDQAKRRTVHRMLIKSIDQARRRTGLLVHFIG</sequence>
<organism evidence="1 2">
    <name type="scientific">Plakobranchus ocellatus</name>
    <dbReference type="NCBI Taxonomy" id="259542"/>
    <lineage>
        <taxon>Eukaryota</taxon>
        <taxon>Metazoa</taxon>
        <taxon>Spiralia</taxon>
        <taxon>Lophotrochozoa</taxon>
        <taxon>Mollusca</taxon>
        <taxon>Gastropoda</taxon>
        <taxon>Heterobranchia</taxon>
        <taxon>Euthyneura</taxon>
        <taxon>Panpulmonata</taxon>
        <taxon>Sacoglossa</taxon>
        <taxon>Placobranchoidea</taxon>
        <taxon>Plakobranchidae</taxon>
        <taxon>Plakobranchus</taxon>
    </lineage>
</organism>
<evidence type="ECO:0000313" key="1">
    <source>
        <dbReference type="EMBL" id="GFO26257.1"/>
    </source>
</evidence>
<dbReference type="Proteomes" id="UP000735302">
    <property type="component" value="Unassembled WGS sequence"/>
</dbReference>